<dbReference type="EMBL" id="JBHMAR010000040">
    <property type="protein sequence ID" value="MFB9738118.1"/>
    <property type="molecule type" value="Genomic_DNA"/>
</dbReference>
<evidence type="ECO:0000313" key="2">
    <source>
        <dbReference type="EMBL" id="MFB9738118.1"/>
    </source>
</evidence>
<organism evidence="2 3">
    <name type="scientific">Streptomyces thermocoprophilus</name>
    <dbReference type="NCBI Taxonomy" id="78356"/>
    <lineage>
        <taxon>Bacteria</taxon>
        <taxon>Bacillati</taxon>
        <taxon>Actinomycetota</taxon>
        <taxon>Actinomycetes</taxon>
        <taxon>Kitasatosporales</taxon>
        <taxon>Streptomycetaceae</taxon>
        <taxon>Streptomyces</taxon>
    </lineage>
</organism>
<feature type="region of interest" description="Disordered" evidence="1">
    <location>
        <begin position="69"/>
        <end position="98"/>
    </location>
</feature>
<comment type="caution">
    <text evidence="2">The sequence shown here is derived from an EMBL/GenBank/DDBJ whole genome shotgun (WGS) entry which is preliminary data.</text>
</comment>
<gene>
    <name evidence="2" type="ORF">ACFFRO_23820</name>
</gene>
<accession>A0ABV5VKI1</accession>
<name>A0ABV5VKI1_9ACTN</name>
<proteinExistence type="predicted"/>
<evidence type="ECO:0000313" key="3">
    <source>
        <dbReference type="Proteomes" id="UP001589703"/>
    </source>
</evidence>
<evidence type="ECO:0000256" key="1">
    <source>
        <dbReference type="SAM" id="MobiDB-lite"/>
    </source>
</evidence>
<reference evidence="2 3" key="1">
    <citation type="submission" date="2024-09" db="EMBL/GenBank/DDBJ databases">
        <authorList>
            <person name="Sun Q."/>
            <person name="Mori K."/>
        </authorList>
    </citation>
    <scope>NUCLEOTIDE SEQUENCE [LARGE SCALE GENOMIC DNA]</scope>
    <source>
        <strain evidence="2 3">JCM 10918</strain>
    </source>
</reference>
<dbReference type="Proteomes" id="UP001589703">
    <property type="component" value="Unassembled WGS sequence"/>
</dbReference>
<protein>
    <submittedName>
        <fullName evidence="2">Uncharacterized protein</fullName>
    </submittedName>
</protein>
<keyword evidence="3" id="KW-1185">Reference proteome</keyword>
<sequence>MFRDGSPVALRTAPGAFEKLGATGEDIERFRRVALTLPDDADLGRIRKLLSHGVEKQWWDMEEGCVTAPGGRPSRADGPRRAHVGPAGVFDPAEPPFE</sequence>
<dbReference type="RefSeq" id="WP_385859761.1">
    <property type="nucleotide sequence ID" value="NZ_JBHMAR010000040.1"/>
</dbReference>